<dbReference type="SUPFAM" id="SSF52540">
    <property type="entry name" value="P-loop containing nucleoside triphosphate hydrolases"/>
    <property type="match status" value="1"/>
</dbReference>
<dbReference type="SMART" id="SM00382">
    <property type="entry name" value="AAA"/>
    <property type="match status" value="1"/>
</dbReference>
<sequence length="352" mass="37189">MEQDPMRRNGRHPAPPGHGPTSSRGHVRASWRGVLEAWLPHPLARAVAGMPDEWAARLTELRIRRQRPLLAVSGDGEAFVAPSGALVGVPSDALIVDEAQLQALVDRACGGSVYAVAEHLRQGFVTLPGGHRLGFAGRVVLDSPAQIRTLAEISSVAIRIARALPDVARPLLPRLTVSRPGRTPRLGSTLVLSPPGAGKTTLLRDLARLASWGVPELGLPGEQVVVVDERSELAGSYRGVPQHDVGPRTDVLDGCPKVEGIHWALRALSPGVLVTDEVGTAADAEAIARAAHSGCTILASAHADDVWQARRRPGLALLFELGVFERVVVLSRRHGPGTVERISSVAAGEGAP</sequence>
<feature type="domain" description="AAA+ ATPase" evidence="4">
    <location>
        <begin position="185"/>
        <end position="334"/>
    </location>
</feature>
<evidence type="ECO:0000256" key="3">
    <source>
        <dbReference type="SAM" id="MobiDB-lite"/>
    </source>
</evidence>
<evidence type="ECO:0000256" key="1">
    <source>
        <dbReference type="ARBA" id="ARBA00022741"/>
    </source>
</evidence>
<gene>
    <name evidence="5" type="primary">spoIIIAA</name>
    <name evidence="5" type="ORF">VLY81_08380</name>
</gene>
<protein>
    <submittedName>
        <fullName evidence="5">Stage III sporulation protein AA</fullName>
    </submittedName>
</protein>
<dbReference type="Gene3D" id="3.40.50.300">
    <property type="entry name" value="P-loop containing nucleotide triphosphate hydrolases"/>
    <property type="match status" value="1"/>
</dbReference>
<evidence type="ECO:0000313" key="5">
    <source>
        <dbReference type="EMBL" id="WRP13468.1"/>
    </source>
</evidence>
<evidence type="ECO:0000313" key="6">
    <source>
        <dbReference type="Proteomes" id="UP001333102"/>
    </source>
</evidence>
<keyword evidence="6" id="KW-1185">Reference proteome</keyword>
<dbReference type="InterPro" id="IPR027417">
    <property type="entry name" value="P-loop_NTPase"/>
</dbReference>
<evidence type="ECO:0000259" key="4">
    <source>
        <dbReference type="SMART" id="SM00382"/>
    </source>
</evidence>
<reference evidence="6" key="1">
    <citation type="submission" date="2023-12" db="EMBL/GenBank/DDBJ databases">
        <title>Novel isolates from deep terrestrial aquifers shed light on the physiology and ecology of the class Limnochordia.</title>
        <authorList>
            <person name="Karnachuk O.V."/>
            <person name="Lukina A.P."/>
            <person name="Avakyan M.R."/>
            <person name="Kadnikov V."/>
            <person name="Begmatov S."/>
            <person name="Beletsky A.V."/>
            <person name="Mardanov A.V."/>
            <person name="Ravin N.V."/>
        </authorList>
    </citation>
    <scope>NUCLEOTIDE SEQUENCE [LARGE SCALE GENOMIC DNA]</scope>
    <source>
        <strain evidence="6">LN</strain>
    </source>
</reference>
<dbReference type="PANTHER" id="PTHR20953">
    <property type="entry name" value="KINASE-RELATED"/>
    <property type="match status" value="1"/>
</dbReference>
<dbReference type="InterPro" id="IPR014217">
    <property type="entry name" value="Spore_III_AA"/>
</dbReference>
<dbReference type="InterPro" id="IPR045735">
    <property type="entry name" value="Spore_III_AA_AAA+_ATPase"/>
</dbReference>
<evidence type="ECO:0000256" key="2">
    <source>
        <dbReference type="ARBA" id="ARBA00022840"/>
    </source>
</evidence>
<proteinExistence type="predicted"/>
<dbReference type="PANTHER" id="PTHR20953:SF3">
    <property type="entry name" value="P-LOOP CONTAINING NUCLEOSIDE TRIPHOSPHATE HYDROLASES SUPERFAMILY PROTEIN"/>
    <property type="match status" value="1"/>
</dbReference>
<dbReference type="InterPro" id="IPR003593">
    <property type="entry name" value="AAA+_ATPase"/>
</dbReference>
<accession>A0ABZ1BLS4</accession>
<feature type="region of interest" description="Disordered" evidence="3">
    <location>
        <begin position="1"/>
        <end position="26"/>
    </location>
</feature>
<dbReference type="Pfam" id="PF19568">
    <property type="entry name" value="Spore_III_AA"/>
    <property type="match status" value="1"/>
</dbReference>
<keyword evidence="1" id="KW-0547">Nucleotide-binding</keyword>
<name>A0ABZ1BLS4_9FIRM</name>
<dbReference type="RefSeq" id="WP_324667713.1">
    <property type="nucleotide sequence ID" value="NZ_CP141614.1"/>
</dbReference>
<dbReference type="Proteomes" id="UP001333102">
    <property type="component" value="Chromosome"/>
</dbReference>
<keyword evidence="2" id="KW-0067">ATP-binding</keyword>
<dbReference type="NCBIfam" id="TIGR02858">
    <property type="entry name" value="spore_III_AA"/>
    <property type="match status" value="1"/>
</dbReference>
<dbReference type="EMBL" id="CP141614">
    <property type="protein sequence ID" value="WRP13468.1"/>
    <property type="molecule type" value="Genomic_DNA"/>
</dbReference>
<organism evidence="5 6">
    <name type="scientific">Geochorda subterranea</name>
    <dbReference type="NCBI Taxonomy" id="3109564"/>
    <lineage>
        <taxon>Bacteria</taxon>
        <taxon>Bacillati</taxon>
        <taxon>Bacillota</taxon>
        <taxon>Limnochordia</taxon>
        <taxon>Limnochordales</taxon>
        <taxon>Geochordaceae</taxon>
        <taxon>Geochorda</taxon>
    </lineage>
</organism>